<evidence type="ECO:0000313" key="2">
    <source>
        <dbReference type="EMBL" id="AWV20851.1"/>
    </source>
</evidence>
<protein>
    <recommendedName>
        <fullName evidence="1">Insertion element IS402-like domain-containing protein</fullName>
    </recommendedName>
</protein>
<dbReference type="Pfam" id="PF13340">
    <property type="entry name" value="DUF4096"/>
    <property type="match status" value="1"/>
</dbReference>
<feature type="domain" description="Insertion element IS402-like" evidence="1">
    <location>
        <begin position="11"/>
        <end position="83"/>
    </location>
</feature>
<dbReference type="InterPro" id="IPR025161">
    <property type="entry name" value="IS402-like_dom"/>
</dbReference>
<name>A0A4Y1MS90_9PROT</name>
<sequence>MPHVLSHSPTLSDPAWAALAPHLPPLAPQGRRTASLRTRMEAIFHHAATPGAPWASLPSHYGRPDTVARFFRRLTHAGLWHRLLRALAEAPPSHPLRLLQHAICRAARLAARLGGMPLLILIRRLGLRAALPAPPWLLPDPLLSETVARLLRTLPLTRENLRSLMAVARTADGRRRIPRSVRLSWP</sequence>
<reference evidence="2" key="1">
    <citation type="submission" date="2017-12" db="EMBL/GenBank/DDBJ databases">
        <authorList>
            <person name="Martens C."/>
            <person name="Dahlstrom E."/>
            <person name="Barbian K."/>
            <person name="Sykora L."/>
            <person name="Ricklefs S."/>
            <person name="Bruno D."/>
            <person name="Anzick I."/>
            <person name="Myles I."/>
            <person name="Datta S.K."/>
        </authorList>
    </citation>
    <scope>NUCLEOTIDE SEQUENCE</scope>
    <source>
        <strain evidence="2">AD2</strain>
    </source>
</reference>
<dbReference type="EMBL" id="CP025189">
    <property type="protein sequence ID" value="AWV20851.1"/>
    <property type="molecule type" value="Genomic_DNA"/>
</dbReference>
<gene>
    <name evidence="2" type="ORF">RADP37_00216</name>
</gene>
<organism evidence="2">
    <name type="scientific">Roseomonas mucosa</name>
    <dbReference type="NCBI Taxonomy" id="207340"/>
    <lineage>
        <taxon>Bacteria</taxon>
        <taxon>Pseudomonadati</taxon>
        <taxon>Pseudomonadota</taxon>
        <taxon>Alphaproteobacteria</taxon>
        <taxon>Acetobacterales</taxon>
        <taxon>Roseomonadaceae</taxon>
        <taxon>Roseomonas</taxon>
    </lineage>
</organism>
<accession>A0A4Y1MS90</accession>
<dbReference type="InterPro" id="IPR052909">
    <property type="entry name" value="Transposase_6_like"/>
</dbReference>
<dbReference type="PANTHER" id="PTHR46637">
    <property type="entry name" value="TIS1421-TRANSPOSASE PROTEIN A"/>
    <property type="match status" value="1"/>
</dbReference>
<dbReference type="PANTHER" id="PTHR46637:SF1">
    <property type="entry name" value="BLL5188 PROTEIN"/>
    <property type="match status" value="1"/>
</dbReference>
<proteinExistence type="predicted"/>
<dbReference type="RefSeq" id="WP_353407537.1">
    <property type="nucleotide sequence ID" value="NZ_AP031462.1"/>
</dbReference>
<dbReference type="AlphaFoldDB" id="A0A4Y1MS90"/>
<evidence type="ECO:0000259" key="1">
    <source>
        <dbReference type="Pfam" id="PF13340"/>
    </source>
</evidence>